<keyword evidence="1" id="KW-0812">Transmembrane</keyword>
<protein>
    <recommendedName>
        <fullName evidence="4">DoxX family protein</fullName>
    </recommendedName>
</protein>
<keyword evidence="3" id="KW-1185">Reference proteome</keyword>
<evidence type="ECO:0000313" key="3">
    <source>
        <dbReference type="Proteomes" id="UP000419144"/>
    </source>
</evidence>
<keyword evidence="1" id="KW-1133">Transmembrane helix</keyword>
<evidence type="ECO:0000256" key="1">
    <source>
        <dbReference type="SAM" id="Phobius"/>
    </source>
</evidence>
<organism evidence="2 3">
    <name type="scientific">Leishmania tarentolae</name>
    <name type="common">Sauroleishmania tarentolae</name>
    <dbReference type="NCBI Taxonomy" id="5689"/>
    <lineage>
        <taxon>Eukaryota</taxon>
        <taxon>Discoba</taxon>
        <taxon>Euglenozoa</taxon>
        <taxon>Kinetoplastea</taxon>
        <taxon>Metakinetoplastina</taxon>
        <taxon>Trypanosomatida</taxon>
        <taxon>Trypanosomatidae</taxon>
        <taxon>Leishmaniinae</taxon>
        <taxon>Leishmania</taxon>
        <taxon>lizard Leishmania</taxon>
    </lineage>
</organism>
<accession>A0A640KSM2</accession>
<gene>
    <name evidence="2" type="ORF">LtaPh_3419800</name>
</gene>
<comment type="caution">
    <text evidence="2">The sequence shown here is derived from an EMBL/GenBank/DDBJ whole genome shotgun (WGS) entry which is preliminary data.</text>
</comment>
<evidence type="ECO:0000313" key="2">
    <source>
        <dbReference type="EMBL" id="GET92271.1"/>
    </source>
</evidence>
<reference evidence="2" key="1">
    <citation type="submission" date="2019-11" db="EMBL/GenBank/DDBJ databases">
        <title>Leishmania tarentolae CDS.</title>
        <authorList>
            <person name="Goto Y."/>
            <person name="Yamagishi J."/>
        </authorList>
    </citation>
    <scope>NUCLEOTIDE SEQUENCE [LARGE SCALE GENOMIC DNA]</scope>
    <source>
        <strain evidence="2">Parrot Tar II</strain>
    </source>
</reference>
<keyword evidence="1" id="KW-0472">Membrane</keyword>
<feature type="transmembrane region" description="Helical" evidence="1">
    <location>
        <begin position="57"/>
        <end position="76"/>
    </location>
</feature>
<sequence>MLRNLIRYVGLVLVLLLFIFSGIDTLAAPSVGAAFLAKSSFPHMLATMGFTLSPSEYVYVVRSAGVMSVSFSLFILLGVGRSFFSFLMAAGMMIATVAFYVDFDYPFDSLQENVTHILKNTSIVGALLFVTASGHRSRRYNQARAANDNDRAKKNN</sequence>
<proteinExistence type="predicted"/>
<dbReference type="Proteomes" id="UP000419144">
    <property type="component" value="Unassembled WGS sequence"/>
</dbReference>
<dbReference type="EMBL" id="BLBS01000054">
    <property type="protein sequence ID" value="GET92271.1"/>
    <property type="molecule type" value="Genomic_DNA"/>
</dbReference>
<dbReference type="AlphaFoldDB" id="A0A640KSM2"/>
<feature type="transmembrane region" description="Helical" evidence="1">
    <location>
        <begin position="83"/>
        <end position="101"/>
    </location>
</feature>
<feature type="transmembrane region" description="Helical" evidence="1">
    <location>
        <begin position="113"/>
        <end position="132"/>
    </location>
</feature>
<dbReference type="VEuPathDB" id="TriTrypDB:LtaPh_3419800"/>
<dbReference type="OrthoDB" id="271906at2759"/>
<evidence type="ECO:0008006" key="4">
    <source>
        <dbReference type="Google" id="ProtNLM"/>
    </source>
</evidence>
<name>A0A640KSM2_LEITA</name>